<organism evidence="2 3">
    <name type="scientific">Phlebiopsis gigantea (strain 11061_1 CR5-6)</name>
    <name type="common">White-rot fungus</name>
    <name type="synonym">Peniophora gigantea</name>
    <dbReference type="NCBI Taxonomy" id="745531"/>
    <lineage>
        <taxon>Eukaryota</taxon>
        <taxon>Fungi</taxon>
        <taxon>Dikarya</taxon>
        <taxon>Basidiomycota</taxon>
        <taxon>Agaricomycotina</taxon>
        <taxon>Agaricomycetes</taxon>
        <taxon>Polyporales</taxon>
        <taxon>Phanerochaetaceae</taxon>
        <taxon>Phlebiopsis</taxon>
    </lineage>
</organism>
<feature type="compositionally biased region" description="Polar residues" evidence="1">
    <location>
        <begin position="59"/>
        <end position="75"/>
    </location>
</feature>
<feature type="compositionally biased region" description="Acidic residues" evidence="1">
    <location>
        <begin position="39"/>
        <end position="54"/>
    </location>
</feature>
<evidence type="ECO:0000313" key="3">
    <source>
        <dbReference type="Proteomes" id="UP000053257"/>
    </source>
</evidence>
<accession>A0A0C3S2S8</accession>
<protein>
    <submittedName>
        <fullName evidence="2">Uncharacterized protein</fullName>
    </submittedName>
</protein>
<dbReference type="HOGENOM" id="CLU_685331_0_0_1"/>
<gene>
    <name evidence="2" type="ORF">PHLGIDRAFT_16852</name>
</gene>
<feature type="compositionally biased region" description="Basic and acidic residues" evidence="1">
    <location>
        <begin position="287"/>
        <end position="297"/>
    </location>
</feature>
<feature type="compositionally biased region" description="Basic and acidic residues" evidence="1">
    <location>
        <begin position="262"/>
        <end position="278"/>
    </location>
</feature>
<keyword evidence="3" id="KW-1185">Reference proteome</keyword>
<proteinExistence type="predicted"/>
<feature type="compositionally biased region" description="Polar residues" evidence="1">
    <location>
        <begin position="237"/>
        <end position="251"/>
    </location>
</feature>
<feature type="region of interest" description="Disordered" evidence="1">
    <location>
        <begin position="17"/>
        <end position="309"/>
    </location>
</feature>
<sequence>MKKMRNELLQANKKIAQLKRKQSEGADVPQAQPAGDGAAYEDDELPVESEDELEVTLTPVHSQFRSLGTITHPSKPNNPPRNLVRREDRPPARPPLHLPQAPPQPPTSTRPPGSPSPSVCPSRLPSPPVQLPSTTRSSSRHSTTATSPPQSRSVSLEPTPNCRSRSVSSSELFPNDRHGQRAHATRYRSRDSSSRTPWENESQVELELATPDRGRSSLHPQHTSRRDQGARSALNPARSTETLDNSSQSHEAPSHQRNHSHSHTELDEPSPHRSDARGRNSRQQPQAHDRRAQEHIPHAPPPAERPLDSILYQDGRMPAGRKARRLDYMQSTQRLIQQGCDLFNLNIVTIHAFPSAEQASKWAIDIELRPLWTAEIVATIGGLMRTTWIYEAPVGSVDTARD</sequence>
<dbReference type="Proteomes" id="UP000053257">
    <property type="component" value="Unassembled WGS sequence"/>
</dbReference>
<reference evidence="2 3" key="1">
    <citation type="journal article" date="2014" name="PLoS Genet.">
        <title>Analysis of the Phlebiopsis gigantea genome, transcriptome and secretome provides insight into its pioneer colonization strategies of wood.</title>
        <authorList>
            <person name="Hori C."/>
            <person name="Ishida T."/>
            <person name="Igarashi K."/>
            <person name="Samejima M."/>
            <person name="Suzuki H."/>
            <person name="Master E."/>
            <person name="Ferreira P."/>
            <person name="Ruiz-Duenas F.J."/>
            <person name="Held B."/>
            <person name="Canessa P."/>
            <person name="Larrondo L.F."/>
            <person name="Schmoll M."/>
            <person name="Druzhinina I.S."/>
            <person name="Kubicek C.P."/>
            <person name="Gaskell J.A."/>
            <person name="Kersten P."/>
            <person name="St John F."/>
            <person name="Glasner J."/>
            <person name="Sabat G."/>
            <person name="Splinter BonDurant S."/>
            <person name="Syed K."/>
            <person name="Yadav J."/>
            <person name="Mgbeahuruike A.C."/>
            <person name="Kovalchuk A."/>
            <person name="Asiegbu F.O."/>
            <person name="Lackner G."/>
            <person name="Hoffmeister D."/>
            <person name="Rencoret J."/>
            <person name="Gutierrez A."/>
            <person name="Sun H."/>
            <person name="Lindquist E."/>
            <person name="Barry K."/>
            <person name="Riley R."/>
            <person name="Grigoriev I.V."/>
            <person name="Henrissat B."/>
            <person name="Kues U."/>
            <person name="Berka R.M."/>
            <person name="Martinez A.T."/>
            <person name="Covert S.F."/>
            <person name="Blanchette R.A."/>
            <person name="Cullen D."/>
        </authorList>
    </citation>
    <scope>NUCLEOTIDE SEQUENCE [LARGE SCALE GENOMIC DNA]</scope>
    <source>
        <strain evidence="2 3">11061_1 CR5-6</strain>
    </source>
</reference>
<evidence type="ECO:0000313" key="2">
    <source>
        <dbReference type="EMBL" id="KIP01995.1"/>
    </source>
</evidence>
<name>A0A0C3S2S8_PHLG1</name>
<feature type="compositionally biased region" description="Polar residues" evidence="1">
    <location>
        <begin position="148"/>
        <end position="172"/>
    </location>
</feature>
<dbReference type="EMBL" id="KN840715">
    <property type="protein sequence ID" value="KIP01995.1"/>
    <property type="molecule type" value="Genomic_DNA"/>
</dbReference>
<dbReference type="AlphaFoldDB" id="A0A0C3S2S8"/>
<feature type="compositionally biased region" description="Low complexity" evidence="1">
    <location>
        <begin position="133"/>
        <end position="147"/>
    </location>
</feature>
<feature type="compositionally biased region" description="Pro residues" evidence="1">
    <location>
        <begin position="92"/>
        <end position="115"/>
    </location>
</feature>
<evidence type="ECO:0000256" key="1">
    <source>
        <dbReference type="SAM" id="MobiDB-lite"/>
    </source>
</evidence>